<dbReference type="EMBL" id="JAAAUY010000653">
    <property type="protein sequence ID" value="KAF9327550.1"/>
    <property type="molecule type" value="Genomic_DNA"/>
</dbReference>
<protein>
    <submittedName>
        <fullName evidence="2">Uncharacterized protein</fullName>
    </submittedName>
</protein>
<evidence type="ECO:0000256" key="1">
    <source>
        <dbReference type="SAM" id="MobiDB-lite"/>
    </source>
</evidence>
<reference evidence="2" key="1">
    <citation type="journal article" date="2020" name="Fungal Divers.">
        <title>Resolving the Mortierellaceae phylogeny through synthesis of multi-gene phylogenetics and phylogenomics.</title>
        <authorList>
            <person name="Vandepol N."/>
            <person name="Liber J."/>
            <person name="Desiro A."/>
            <person name="Na H."/>
            <person name="Kennedy M."/>
            <person name="Barry K."/>
            <person name="Grigoriev I.V."/>
            <person name="Miller A.N."/>
            <person name="O'Donnell K."/>
            <person name="Stajich J.E."/>
            <person name="Bonito G."/>
        </authorList>
    </citation>
    <scope>NUCLEOTIDE SEQUENCE</scope>
    <source>
        <strain evidence="2">NVP1</strain>
    </source>
</reference>
<organism evidence="2 3">
    <name type="scientific">Podila minutissima</name>
    <dbReference type="NCBI Taxonomy" id="64525"/>
    <lineage>
        <taxon>Eukaryota</taxon>
        <taxon>Fungi</taxon>
        <taxon>Fungi incertae sedis</taxon>
        <taxon>Mucoromycota</taxon>
        <taxon>Mortierellomycotina</taxon>
        <taxon>Mortierellomycetes</taxon>
        <taxon>Mortierellales</taxon>
        <taxon>Mortierellaceae</taxon>
        <taxon>Podila</taxon>
    </lineage>
</organism>
<comment type="caution">
    <text evidence="2">The sequence shown here is derived from an EMBL/GenBank/DDBJ whole genome shotgun (WGS) entry which is preliminary data.</text>
</comment>
<dbReference type="AlphaFoldDB" id="A0A9P5SHJ0"/>
<feature type="region of interest" description="Disordered" evidence="1">
    <location>
        <begin position="1"/>
        <end position="28"/>
    </location>
</feature>
<keyword evidence="3" id="KW-1185">Reference proteome</keyword>
<dbReference type="Proteomes" id="UP000696485">
    <property type="component" value="Unassembled WGS sequence"/>
</dbReference>
<sequence length="53" mass="5971">MSHRLRFSYQESCRPDPEAQQQHQPQQVLSEGLAKVAEMEELLAECNADAAKA</sequence>
<evidence type="ECO:0000313" key="3">
    <source>
        <dbReference type="Proteomes" id="UP000696485"/>
    </source>
</evidence>
<name>A0A9P5SHJ0_9FUNG</name>
<evidence type="ECO:0000313" key="2">
    <source>
        <dbReference type="EMBL" id="KAF9327550.1"/>
    </source>
</evidence>
<proteinExistence type="predicted"/>
<gene>
    <name evidence="2" type="ORF">BG006_009162</name>
</gene>
<accession>A0A9P5SHJ0</accession>